<sequence>MLMLDYRLDESYESYQQHINLATADEWVLGSDCFLGEVCFAAGRQDLKVGPVPVPVLSVARGLYLAVAEGHSYSEAYEVERLVEFTFRNDAAVVRSRFTGGSAEVDRTVLHVALREFCARVVRELGEQHPALLGNNIVTMLLDRIRRDDTAAPELVRVLPRDPDGIGDRMGALIWSGGGLVGTSLSRVDVELMPAAEPELDEQPDLADFSRPLFLAAGPVEAVPGLVRRAVRVALTLHGLDDHPAARLLG</sequence>
<comment type="caution">
    <text evidence="1">The sequence shown here is derived from an EMBL/GenBank/DDBJ whole genome shotgun (WGS) entry which is preliminary data.</text>
</comment>
<reference evidence="1 2" key="1">
    <citation type="submission" date="2019-08" db="EMBL/GenBank/DDBJ databases">
        <title>Lentzea from Indian Himalayas.</title>
        <authorList>
            <person name="Mandal S."/>
            <person name="Mallick Gupta A."/>
            <person name="Maiti P.K."/>
            <person name="Sarkar J."/>
            <person name="Mandal S."/>
        </authorList>
    </citation>
    <scope>NUCLEOTIDE SEQUENCE [LARGE SCALE GENOMIC DNA]</scope>
    <source>
        <strain evidence="1 2">PSKA42</strain>
    </source>
</reference>
<dbReference type="EMBL" id="VSRL01000025">
    <property type="protein sequence ID" value="NKE57086.1"/>
    <property type="molecule type" value="Genomic_DNA"/>
</dbReference>
<accession>A0ABX1FEE7</accession>
<protein>
    <submittedName>
        <fullName evidence="1">Uncharacterized protein</fullName>
    </submittedName>
</protein>
<keyword evidence="2" id="KW-1185">Reference proteome</keyword>
<proteinExistence type="predicted"/>
<evidence type="ECO:0000313" key="2">
    <source>
        <dbReference type="Proteomes" id="UP001515943"/>
    </source>
</evidence>
<dbReference type="Proteomes" id="UP001515943">
    <property type="component" value="Unassembled WGS sequence"/>
</dbReference>
<name>A0ABX1FEE7_9PSEU</name>
<evidence type="ECO:0000313" key="1">
    <source>
        <dbReference type="EMBL" id="NKE57086.1"/>
    </source>
</evidence>
<dbReference type="RefSeq" id="WP_167972436.1">
    <property type="nucleotide sequence ID" value="NZ_VSRL01000025.1"/>
</dbReference>
<organism evidence="1 2">
    <name type="scientific">Lentzea indica</name>
    <dbReference type="NCBI Taxonomy" id="2604800"/>
    <lineage>
        <taxon>Bacteria</taxon>
        <taxon>Bacillati</taxon>
        <taxon>Actinomycetota</taxon>
        <taxon>Actinomycetes</taxon>
        <taxon>Pseudonocardiales</taxon>
        <taxon>Pseudonocardiaceae</taxon>
        <taxon>Lentzea</taxon>
    </lineage>
</organism>
<gene>
    <name evidence="1" type="ORF">FXN61_09670</name>
</gene>